<keyword evidence="4" id="KW-1185">Reference proteome</keyword>
<feature type="transmembrane region" description="Helical" evidence="2">
    <location>
        <begin position="138"/>
        <end position="159"/>
    </location>
</feature>
<evidence type="ECO:0000256" key="2">
    <source>
        <dbReference type="SAM" id="Phobius"/>
    </source>
</evidence>
<dbReference type="Proteomes" id="UP000587527">
    <property type="component" value="Unassembled WGS sequence"/>
</dbReference>
<organism evidence="3 4">
    <name type="scientific">Allocatelliglobosispora scoriae</name>
    <dbReference type="NCBI Taxonomy" id="643052"/>
    <lineage>
        <taxon>Bacteria</taxon>
        <taxon>Bacillati</taxon>
        <taxon>Actinomycetota</taxon>
        <taxon>Actinomycetes</taxon>
        <taxon>Micromonosporales</taxon>
        <taxon>Micromonosporaceae</taxon>
        <taxon>Allocatelliglobosispora</taxon>
    </lineage>
</organism>
<feature type="transmembrane region" description="Helical" evidence="2">
    <location>
        <begin position="86"/>
        <end position="104"/>
    </location>
</feature>
<keyword evidence="2" id="KW-0812">Transmembrane</keyword>
<feature type="region of interest" description="Disordered" evidence="1">
    <location>
        <begin position="1"/>
        <end position="39"/>
    </location>
</feature>
<reference evidence="3 4" key="1">
    <citation type="submission" date="2020-08" db="EMBL/GenBank/DDBJ databases">
        <title>Sequencing the genomes of 1000 actinobacteria strains.</title>
        <authorList>
            <person name="Klenk H.-P."/>
        </authorList>
    </citation>
    <scope>NUCLEOTIDE SEQUENCE [LARGE SCALE GENOMIC DNA]</scope>
    <source>
        <strain evidence="3 4">DSM 45362</strain>
    </source>
</reference>
<evidence type="ECO:0000256" key="1">
    <source>
        <dbReference type="SAM" id="MobiDB-lite"/>
    </source>
</evidence>
<feature type="transmembrane region" description="Helical" evidence="2">
    <location>
        <begin position="185"/>
        <end position="202"/>
    </location>
</feature>
<accession>A0A841BXZ2</accession>
<dbReference type="EMBL" id="JACHMN010000003">
    <property type="protein sequence ID" value="MBB5872406.1"/>
    <property type="molecule type" value="Genomic_DNA"/>
</dbReference>
<comment type="caution">
    <text evidence="3">The sequence shown here is derived from an EMBL/GenBank/DDBJ whole genome shotgun (WGS) entry which is preliminary data.</text>
</comment>
<feature type="transmembrane region" description="Helical" evidence="2">
    <location>
        <begin position="116"/>
        <end position="132"/>
    </location>
</feature>
<gene>
    <name evidence="3" type="ORF">F4553_005840</name>
</gene>
<sequence>MTRNLERGRPTRDDKTGPAQVDAPAAESDEEEPLPPLSEQMSAQLGGWRGLVEASIPVLVFVITNVILGLVFDDDATFGAIGTKPALKLAVIAAVVVALAMAAWRLSQRQSIRHAMNGLFGIALGAILAWNSGEARDFYLPGLFIGMGYGVALLSSVFFKQPLVGWVWSVVADGGRKDWRDDPRLVRTFAWLTVLWAATYFVKTGVQVVLYAQDMPTALGIARIAFGYPPYLLLVALTVWAVRRVRTPAP</sequence>
<dbReference type="Pfam" id="PF11361">
    <property type="entry name" value="DUF3159"/>
    <property type="match status" value="1"/>
</dbReference>
<evidence type="ECO:0000313" key="3">
    <source>
        <dbReference type="EMBL" id="MBB5872406.1"/>
    </source>
</evidence>
<keyword evidence="2" id="KW-1133">Transmembrane helix</keyword>
<keyword evidence="2" id="KW-0472">Membrane</keyword>
<protein>
    <recommendedName>
        <fullName evidence="5">DUF3159 domain-containing protein</fullName>
    </recommendedName>
</protein>
<evidence type="ECO:0000313" key="4">
    <source>
        <dbReference type="Proteomes" id="UP000587527"/>
    </source>
</evidence>
<feature type="transmembrane region" description="Helical" evidence="2">
    <location>
        <begin position="222"/>
        <end position="242"/>
    </location>
</feature>
<proteinExistence type="predicted"/>
<name>A0A841BXZ2_9ACTN</name>
<dbReference type="InterPro" id="IPR016566">
    <property type="entry name" value="UCP010219"/>
</dbReference>
<evidence type="ECO:0008006" key="5">
    <source>
        <dbReference type="Google" id="ProtNLM"/>
    </source>
</evidence>
<feature type="compositionally biased region" description="Basic and acidic residues" evidence="1">
    <location>
        <begin position="1"/>
        <end position="16"/>
    </location>
</feature>
<dbReference type="AlphaFoldDB" id="A0A841BXZ2"/>
<feature type="transmembrane region" description="Helical" evidence="2">
    <location>
        <begin position="51"/>
        <end position="71"/>
    </location>
</feature>